<sequence length="421" mass="48421">MSYNTRHNKKTEEKKEHRPIHTQAQEPPNNLTNDTNTNNEIYPCTICKININEHDLALACECELNKWYHIQCVNVSEEQYNNIRLDDNYIMTWVCRTCKTLGMPSPKVTHKTKQFDEIIKILMEDISDLTKEIATQKNENLRLSETIAKKTEVIFKLENLIYELTTESPKPSMPKVITETRAKSKNILNIASPIPTERKQEKKKKHNDEIVIDIDKDMEAQPSAAAETKDTGTETSLIIGDSLIKEAVKIINDSGNQQIYTKVIPGSRIQDISKFLTSQLTLPDKVIINAGSNNMPTSKTPNNVMRPLWLTIEALKKKFPHVEWNISSIPYREDCSERFVDETNKALHFMCTELKVKFLNNTSLFNDTHFTWDGIHLTREGSRLLADRLLETLDRNQDNLDTGVKRNLPLDNLSASWQKNI</sequence>
<dbReference type="SUPFAM" id="SSF52266">
    <property type="entry name" value="SGNH hydrolase"/>
    <property type="match status" value="1"/>
</dbReference>
<dbReference type="InterPro" id="IPR013083">
    <property type="entry name" value="Znf_RING/FYVE/PHD"/>
</dbReference>
<protein>
    <recommendedName>
        <fullName evidence="4">PHD-type domain-containing protein</fullName>
    </recommendedName>
</protein>
<dbReference type="Gene3D" id="3.30.40.10">
    <property type="entry name" value="Zinc/RING finger domain, C3HC4 (zinc finger)"/>
    <property type="match status" value="1"/>
</dbReference>
<dbReference type="AlphaFoldDB" id="A0A1B6GIA6"/>
<feature type="coiled-coil region" evidence="1">
    <location>
        <begin position="119"/>
        <end position="146"/>
    </location>
</feature>
<dbReference type="Gene3D" id="3.40.50.1110">
    <property type="entry name" value="SGNH hydrolase"/>
    <property type="match status" value="1"/>
</dbReference>
<name>A0A1B6GIA6_9HEMI</name>
<dbReference type="InterPro" id="IPR036514">
    <property type="entry name" value="SGNH_hydro_sf"/>
</dbReference>
<reference evidence="3" key="1">
    <citation type="submission" date="2015-11" db="EMBL/GenBank/DDBJ databases">
        <title>De novo transcriptome assembly of four potential Pierce s Disease insect vectors from Arizona vineyards.</title>
        <authorList>
            <person name="Tassone E.E."/>
        </authorList>
    </citation>
    <scope>NUCLEOTIDE SEQUENCE</scope>
</reference>
<proteinExistence type="predicted"/>
<keyword evidence="1" id="KW-0175">Coiled coil</keyword>
<dbReference type="EMBL" id="GECZ01007726">
    <property type="protein sequence ID" value="JAS62043.1"/>
    <property type="molecule type" value="Transcribed_RNA"/>
</dbReference>
<dbReference type="InterPro" id="IPR011011">
    <property type="entry name" value="Znf_FYVE_PHD"/>
</dbReference>
<feature type="region of interest" description="Disordered" evidence="2">
    <location>
        <begin position="1"/>
        <end position="35"/>
    </location>
</feature>
<evidence type="ECO:0000313" key="3">
    <source>
        <dbReference type="EMBL" id="JAS62043.1"/>
    </source>
</evidence>
<gene>
    <name evidence="3" type="ORF">g.8506</name>
</gene>
<evidence type="ECO:0000256" key="1">
    <source>
        <dbReference type="SAM" id="Coils"/>
    </source>
</evidence>
<organism evidence="3">
    <name type="scientific">Cuerna arida</name>
    <dbReference type="NCBI Taxonomy" id="1464854"/>
    <lineage>
        <taxon>Eukaryota</taxon>
        <taxon>Metazoa</taxon>
        <taxon>Ecdysozoa</taxon>
        <taxon>Arthropoda</taxon>
        <taxon>Hexapoda</taxon>
        <taxon>Insecta</taxon>
        <taxon>Pterygota</taxon>
        <taxon>Neoptera</taxon>
        <taxon>Paraneoptera</taxon>
        <taxon>Hemiptera</taxon>
        <taxon>Auchenorrhyncha</taxon>
        <taxon>Membracoidea</taxon>
        <taxon>Cicadellidae</taxon>
        <taxon>Cicadellinae</taxon>
        <taxon>Proconiini</taxon>
        <taxon>Cuerna</taxon>
    </lineage>
</organism>
<evidence type="ECO:0008006" key="4">
    <source>
        <dbReference type="Google" id="ProtNLM"/>
    </source>
</evidence>
<dbReference type="SUPFAM" id="SSF57903">
    <property type="entry name" value="FYVE/PHD zinc finger"/>
    <property type="match status" value="1"/>
</dbReference>
<accession>A0A1B6GIA6</accession>
<evidence type="ECO:0000256" key="2">
    <source>
        <dbReference type="SAM" id="MobiDB-lite"/>
    </source>
</evidence>